<dbReference type="PANTHER" id="PTHR37048">
    <property type="entry name" value="QUESTIONABLE PROTEIN"/>
    <property type="match status" value="1"/>
</dbReference>
<organism evidence="1 2">
    <name type="scientific">Hyaloscypha variabilis (strain UAMH 11265 / GT02V1 / F)</name>
    <name type="common">Meliniomyces variabilis</name>
    <dbReference type="NCBI Taxonomy" id="1149755"/>
    <lineage>
        <taxon>Eukaryota</taxon>
        <taxon>Fungi</taxon>
        <taxon>Dikarya</taxon>
        <taxon>Ascomycota</taxon>
        <taxon>Pezizomycotina</taxon>
        <taxon>Leotiomycetes</taxon>
        <taxon>Helotiales</taxon>
        <taxon>Hyaloscyphaceae</taxon>
        <taxon>Hyaloscypha</taxon>
        <taxon>Hyaloscypha variabilis</taxon>
    </lineage>
</organism>
<evidence type="ECO:0000313" key="1">
    <source>
        <dbReference type="EMBL" id="PMD37081.1"/>
    </source>
</evidence>
<sequence>MKTSTHGAALRTTPFKLLKAEDASKILPGTVMFLPPRDIIPKAAFTDPEFLDGAFNHPVVIISCPKPTQHNSQVELVIHVAAKGLKVNTGTLAAQRFGYLRVATESKPYAKDTLKLWNGMGMKRDFCYVNVKQSYMIELVALAQYGFKEEVDAYRLTAQATTKLINAVRSKEKGIKKMKEKVKNRTG</sequence>
<dbReference type="STRING" id="1149755.A0A2J6REY9"/>
<protein>
    <submittedName>
        <fullName evidence="1">Uncharacterized protein</fullName>
    </submittedName>
</protein>
<dbReference type="EMBL" id="KZ613950">
    <property type="protein sequence ID" value="PMD37081.1"/>
    <property type="molecule type" value="Genomic_DNA"/>
</dbReference>
<gene>
    <name evidence="1" type="ORF">L207DRAFT_433731</name>
</gene>
<reference evidence="1 2" key="1">
    <citation type="submission" date="2016-04" db="EMBL/GenBank/DDBJ databases">
        <title>A degradative enzymes factory behind the ericoid mycorrhizal symbiosis.</title>
        <authorList>
            <consortium name="DOE Joint Genome Institute"/>
            <person name="Martino E."/>
            <person name="Morin E."/>
            <person name="Grelet G."/>
            <person name="Kuo A."/>
            <person name="Kohler A."/>
            <person name="Daghino S."/>
            <person name="Barry K."/>
            <person name="Choi C."/>
            <person name="Cichocki N."/>
            <person name="Clum A."/>
            <person name="Copeland A."/>
            <person name="Hainaut M."/>
            <person name="Haridas S."/>
            <person name="Labutti K."/>
            <person name="Lindquist E."/>
            <person name="Lipzen A."/>
            <person name="Khouja H.-R."/>
            <person name="Murat C."/>
            <person name="Ohm R."/>
            <person name="Olson A."/>
            <person name="Spatafora J."/>
            <person name="Veneault-Fourrey C."/>
            <person name="Henrissat B."/>
            <person name="Grigoriev I."/>
            <person name="Martin F."/>
            <person name="Perotto S."/>
        </authorList>
    </citation>
    <scope>NUCLEOTIDE SEQUENCE [LARGE SCALE GENOMIC DNA]</scope>
    <source>
        <strain evidence="1 2">F</strain>
    </source>
</reference>
<name>A0A2J6REY9_HYAVF</name>
<proteinExistence type="predicted"/>
<dbReference type="PANTHER" id="PTHR37048:SF2">
    <property type="entry name" value="QUESTIONABLE PROTEIN"/>
    <property type="match status" value="1"/>
</dbReference>
<dbReference type="OrthoDB" id="3537171at2759"/>
<dbReference type="Proteomes" id="UP000235786">
    <property type="component" value="Unassembled WGS sequence"/>
</dbReference>
<dbReference type="AlphaFoldDB" id="A0A2J6REY9"/>
<accession>A0A2J6REY9</accession>
<evidence type="ECO:0000313" key="2">
    <source>
        <dbReference type="Proteomes" id="UP000235786"/>
    </source>
</evidence>
<keyword evidence="2" id="KW-1185">Reference proteome</keyword>